<evidence type="ECO:0000313" key="2">
    <source>
        <dbReference type="Proteomes" id="UP000574133"/>
    </source>
</evidence>
<gene>
    <name evidence="1" type="ORF">H4Q31_08890</name>
</gene>
<reference evidence="1 2" key="1">
    <citation type="submission" date="2020-08" db="EMBL/GenBank/DDBJ databases">
        <title>Cohnella phylogeny.</title>
        <authorList>
            <person name="Dunlap C."/>
        </authorList>
    </citation>
    <scope>NUCLEOTIDE SEQUENCE [LARGE SCALE GENOMIC DNA]</scope>
    <source>
        <strain evidence="1 2">DSM 103658</strain>
    </source>
</reference>
<proteinExistence type="predicted"/>
<organism evidence="1 2">
    <name type="scientific">Cohnella lubricantis</name>
    <dbReference type="NCBI Taxonomy" id="2163172"/>
    <lineage>
        <taxon>Bacteria</taxon>
        <taxon>Bacillati</taxon>
        <taxon>Bacillota</taxon>
        <taxon>Bacilli</taxon>
        <taxon>Bacillales</taxon>
        <taxon>Paenibacillaceae</taxon>
        <taxon>Cohnella</taxon>
    </lineage>
</organism>
<dbReference type="Proteomes" id="UP000574133">
    <property type="component" value="Unassembled WGS sequence"/>
</dbReference>
<name>A0A841TDN2_9BACL</name>
<dbReference type="Pfam" id="PF26325">
    <property type="entry name" value="YhjD"/>
    <property type="match status" value="1"/>
</dbReference>
<dbReference type="InterPro" id="IPR058600">
    <property type="entry name" value="YhjD-like"/>
</dbReference>
<evidence type="ECO:0000313" key="1">
    <source>
        <dbReference type="EMBL" id="MBB6677438.1"/>
    </source>
</evidence>
<comment type="caution">
    <text evidence="1">The sequence shown here is derived from an EMBL/GenBank/DDBJ whole genome shotgun (WGS) entry which is preliminary data.</text>
</comment>
<accession>A0A841TDN2</accession>
<dbReference type="AlphaFoldDB" id="A0A841TDN2"/>
<keyword evidence="2" id="KW-1185">Reference proteome</keyword>
<dbReference type="RefSeq" id="WP_185178719.1">
    <property type="nucleotide sequence ID" value="NZ_CBCSEP010000013.1"/>
</dbReference>
<dbReference type="EMBL" id="JACJVN010000032">
    <property type="protein sequence ID" value="MBB6677438.1"/>
    <property type="molecule type" value="Genomic_DNA"/>
</dbReference>
<protein>
    <submittedName>
        <fullName evidence="1">Uncharacterized protein</fullName>
    </submittedName>
</protein>
<sequence>MNAETSVPQSRMPTVEELEMIRDALLLPNIVIMLERQREELQRSFLMLKPLYLMTTDVLIASVNKDLSQLRMELRKRKIKTWEGEQSDFTLYIQYVCRGYESRFGIVREHAKAEVRVRLTKYIGEVFKSLST</sequence>